<dbReference type="FunFam" id="3.30.2460.20:FF:000001">
    <property type="entry name" value="Wnt homolog"/>
    <property type="match status" value="1"/>
</dbReference>
<dbReference type="PANTHER" id="PTHR12027">
    <property type="entry name" value="WNT RELATED"/>
    <property type="match status" value="1"/>
</dbReference>
<dbReference type="PROSITE" id="PS00246">
    <property type="entry name" value="WNT1"/>
    <property type="match status" value="1"/>
</dbReference>
<dbReference type="PANTHER" id="PTHR12027:SF101">
    <property type="entry name" value="PROTEIN WNT-4"/>
    <property type="match status" value="1"/>
</dbReference>
<feature type="chain" id="PRO_5003074132" description="Protein Wnt" evidence="11">
    <location>
        <begin position="23"/>
        <end position="352"/>
    </location>
</feature>
<dbReference type="GO" id="GO:0045165">
    <property type="term" value="P:cell fate commitment"/>
    <property type="evidence" value="ECO:0007669"/>
    <property type="project" value="TreeGrafter"/>
</dbReference>
<comment type="similarity">
    <text evidence="2 10">Belongs to the Wnt family.</text>
</comment>
<dbReference type="Gene3D" id="3.30.2460.20">
    <property type="match status" value="1"/>
</dbReference>
<evidence type="ECO:0000256" key="11">
    <source>
        <dbReference type="SAM" id="SignalP"/>
    </source>
</evidence>
<dbReference type="PRINTS" id="PR01349">
    <property type="entry name" value="WNTPROTEIN"/>
</dbReference>
<proteinExistence type="evidence at transcript level"/>
<keyword evidence="8" id="KW-0325">Glycoprotein</keyword>
<accession>D5LLM7</accession>
<dbReference type="Pfam" id="PF00110">
    <property type="entry name" value="wnt"/>
    <property type="match status" value="1"/>
</dbReference>
<evidence type="ECO:0000256" key="6">
    <source>
        <dbReference type="ARBA" id="ARBA00022687"/>
    </source>
</evidence>
<keyword evidence="6 10" id="KW-0879">Wnt signaling pathway</keyword>
<organism evidence="12">
    <name type="scientific">Perionyx excavatus</name>
    <name type="common">compost worm</name>
    <dbReference type="NCBI Taxonomy" id="168854"/>
    <lineage>
        <taxon>Eukaryota</taxon>
        <taxon>Metazoa</taxon>
        <taxon>Spiralia</taxon>
        <taxon>Lophotrochozoa</taxon>
        <taxon>Annelida</taxon>
        <taxon>Clitellata</taxon>
        <taxon>Oligochaeta</taxon>
        <taxon>Crassiclitellata</taxon>
        <taxon>Megascolecida</taxon>
        <taxon>Megascolecidae</taxon>
        <taxon>Perionyx</taxon>
    </lineage>
</organism>
<evidence type="ECO:0000256" key="4">
    <source>
        <dbReference type="ARBA" id="ARBA00022525"/>
    </source>
</evidence>
<keyword evidence="5" id="KW-0272">Extracellular matrix</keyword>
<name>D5LLM7_9ANNE</name>
<dbReference type="SMART" id="SM00097">
    <property type="entry name" value="WNT1"/>
    <property type="match status" value="1"/>
</dbReference>
<keyword evidence="11" id="KW-0732">Signal</keyword>
<evidence type="ECO:0000256" key="2">
    <source>
        <dbReference type="ARBA" id="ARBA00005683"/>
    </source>
</evidence>
<dbReference type="AlphaFoldDB" id="D5LLM7"/>
<dbReference type="GO" id="GO:0060070">
    <property type="term" value="P:canonical Wnt signaling pathway"/>
    <property type="evidence" value="ECO:0007669"/>
    <property type="project" value="TreeGrafter"/>
</dbReference>
<dbReference type="GO" id="GO:0005109">
    <property type="term" value="F:frizzled binding"/>
    <property type="evidence" value="ECO:0007669"/>
    <property type="project" value="TreeGrafter"/>
</dbReference>
<keyword evidence="9" id="KW-0449">Lipoprotein</keyword>
<evidence type="ECO:0000256" key="5">
    <source>
        <dbReference type="ARBA" id="ARBA00022530"/>
    </source>
</evidence>
<dbReference type="InterPro" id="IPR043158">
    <property type="entry name" value="Wnt_C"/>
</dbReference>
<comment type="function">
    <text evidence="10">Ligand for members of the frizzled family of seven transmembrane receptors.</text>
</comment>
<dbReference type="GO" id="GO:0005125">
    <property type="term" value="F:cytokine activity"/>
    <property type="evidence" value="ECO:0007669"/>
    <property type="project" value="TreeGrafter"/>
</dbReference>
<evidence type="ECO:0000256" key="10">
    <source>
        <dbReference type="RuleBase" id="RU003500"/>
    </source>
</evidence>
<dbReference type="InterPro" id="IPR005817">
    <property type="entry name" value="Wnt"/>
</dbReference>
<dbReference type="EMBL" id="GU938465">
    <property type="protein sequence ID" value="ADF31339.1"/>
    <property type="molecule type" value="mRNA"/>
</dbReference>
<evidence type="ECO:0000313" key="12">
    <source>
        <dbReference type="EMBL" id="ADF31339.1"/>
    </source>
</evidence>
<evidence type="ECO:0000256" key="7">
    <source>
        <dbReference type="ARBA" id="ARBA00023157"/>
    </source>
</evidence>
<protein>
    <recommendedName>
        <fullName evidence="10">Protein Wnt</fullName>
    </recommendedName>
</protein>
<dbReference type="GO" id="GO:0030182">
    <property type="term" value="P:neuron differentiation"/>
    <property type="evidence" value="ECO:0007669"/>
    <property type="project" value="TreeGrafter"/>
</dbReference>
<sequence length="352" mass="39201">MQPTTGLMIALVLQEFLLTSSGIKWLSVASVAGSDRWNEDGECDRLQGLHRKQKAICRQNVEVMAAVREGAKMAIDECQHQFKNRRWNCSTFGAIHLFGKALKSGCREKAFVHAVSSAGVAHSVTRACSSGALDRCGCDRSIYGRSANGFEWAGCSDNIAYGSAFAKNFIDAGEKLKRSESSQLLMNLHNNNAGRKSVEDNMRIQCKCHGVSGSCELKTCWRSIPSFRDVGLVLKDKFDGATEVEQRKIGTTRHELVAKNKQYKQQTEADLVYLDDSPDFCEPDNRTGSLGTQGRLCNKTSKAIDGCELMCCGRGFNTRRGTVTERCNCKFHWCCTVKCSRCKRDYEEYVCR</sequence>
<keyword evidence="3 10" id="KW-0217">Developmental protein</keyword>
<dbReference type="CDD" id="cd19336">
    <property type="entry name" value="Wnt_Wnt4"/>
    <property type="match status" value="1"/>
</dbReference>
<comment type="subcellular location">
    <subcellularLocation>
        <location evidence="1 10">Secreted</location>
        <location evidence="1 10">Extracellular space</location>
        <location evidence="1 10">Extracellular matrix</location>
    </subcellularLocation>
</comment>
<dbReference type="InterPro" id="IPR018161">
    <property type="entry name" value="Wnt_CS"/>
</dbReference>
<dbReference type="GO" id="GO:0005615">
    <property type="term" value="C:extracellular space"/>
    <property type="evidence" value="ECO:0007669"/>
    <property type="project" value="TreeGrafter"/>
</dbReference>
<feature type="signal peptide" evidence="11">
    <location>
        <begin position="1"/>
        <end position="22"/>
    </location>
</feature>
<evidence type="ECO:0000256" key="1">
    <source>
        <dbReference type="ARBA" id="ARBA00004498"/>
    </source>
</evidence>
<reference evidence="12" key="1">
    <citation type="submission" date="2010-02" db="EMBL/GenBank/DDBJ databases">
        <authorList>
            <person name="Lee M.S."/>
            <person name="Tak E.S."/>
            <person name="Ahn C.H."/>
            <person name="Park S.C."/>
        </authorList>
    </citation>
    <scope>NUCLEOTIDE SEQUENCE</scope>
</reference>
<keyword evidence="7" id="KW-1015">Disulfide bond</keyword>
<keyword evidence="4" id="KW-0964">Secreted</keyword>
<evidence type="ECO:0000256" key="9">
    <source>
        <dbReference type="ARBA" id="ARBA00023288"/>
    </source>
</evidence>
<evidence type="ECO:0000256" key="3">
    <source>
        <dbReference type="ARBA" id="ARBA00022473"/>
    </source>
</evidence>
<evidence type="ECO:0000256" key="8">
    <source>
        <dbReference type="ARBA" id="ARBA00023180"/>
    </source>
</evidence>